<dbReference type="AlphaFoldDB" id="A0A1B7VGG3"/>
<proteinExistence type="predicted"/>
<dbReference type="PATRIC" id="fig|1710894.3.peg.4409"/>
<dbReference type="STRING" id="1803587.GCA_001593825_01243"/>
<protein>
    <recommendedName>
        <fullName evidence="5">DUF4157 domain-containing protein</fullName>
    </recommendedName>
</protein>
<sequence length="445" mass="49170">TGQDVFFRGGEYDPGSRGGQELIAHELTHVVQQGGASQIQRQLTDDPTPGQIEKMEEKGGALIQPKFHSISQTQTSTIQRAYLEIKSNNVDVVSDPSQPSTTVVKVIPINTRVVITQGGVNQGGTEWVKIRVTTGSDMGVEGWVSKAQLENRPETTQVTMQTAKELFTELAGATFETSSGAQSPIPFHYPVDGCYDRAHVMAQLLTEKGYASEKVFAISQNSTRWGGPPDPGLRVPTDYAGDNRSAGQQPAVQWWYHVAPIIKVRNDKGEVTEMVIDPSMTNQPITIDQWTGMMSSETFNRMTVPDIQKLLQENQKKNPSARLQELYPTDQPLTYTTDRNLYWPLGPTDSANPTKAEAEAKHTGNIPRMDYYSRLAMVHELAAAIRRELRATPINVGNIVNAINTAPPIARQELWNQFPVLHQEIQTALPNSGDMNLVENAVNKP</sequence>
<reference evidence="3 4" key="1">
    <citation type="submission" date="2015-09" db="EMBL/GenBank/DDBJ databases">
        <title>Whole genome shotgun sequence assembly of Aphanizomenon flos-aquae UKL13.</title>
        <authorList>
            <person name="Driscoll C."/>
        </authorList>
    </citation>
    <scope>NUCLEOTIDE SEQUENCE [LARGE SCALE GENOMIC DNA]</scope>
    <source>
        <strain evidence="3">MDT13</strain>
    </source>
</reference>
<evidence type="ECO:0000313" key="4">
    <source>
        <dbReference type="Proteomes" id="UP000092382"/>
    </source>
</evidence>
<dbReference type="InterPro" id="IPR041325">
    <property type="entry name" value="Gln_deamidase_2"/>
</dbReference>
<dbReference type="Pfam" id="PF13699">
    <property type="entry name" value="eCIS_core"/>
    <property type="match status" value="1"/>
</dbReference>
<dbReference type="InterPro" id="IPR025295">
    <property type="entry name" value="eCIS_core_dom"/>
</dbReference>
<organism evidence="3 4">
    <name type="scientific">Aphanizomenon flos-aquae LD13</name>
    <dbReference type="NCBI Taxonomy" id="1710894"/>
    <lineage>
        <taxon>Bacteria</taxon>
        <taxon>Bacillati</taxon>
        <taxon>Cyanobacteriota</taxon>
        <taxon>Cyanophyceae</taxon>
        <taxon>Nostocales</taxon>
        <taxon>Aphanizomenonaceae</taxon>
        <taxon>Aphanizomenon</taxon>
    </lineage>
</organism>
<accession>A0A1B7VGG3</accession>
<feature type="domain" description="eCIS core" evidence="1">
    <location>
        <begin position="1"/>
        <end position="36"/>
    </location>
</feature>
<feature type="domain" description="Protein glutaminase" evidence="2">
    <location>
        <begin position="163"/>
        <end position="294"/>
    </location>
</feature>
<evidence type="ECO:0000259" key="1">
    <source>
        <dbReference type="Pfam" id="PF13699"/>
    </source>
</evidence>
<dbReference type="Pfam" id="PF18626">
    <property type="entry name" value="Gln_deamidase_2"/>
    <property type="match status" value="1"/>
</dbReference>
<evidence type="ECO:0000259" key="2">
    <source>
        <dbReference type="Pfam" id="PF18626"/>
    </source>
</evidence>
<name>A0A1B7VGG3_APHFL</name>
<dbReference type="EMBL" id="LJOY01000136">
    <property type="protein sequence ID" value="OBQ16710.1"/>
    <property type="molecule type" value="Genomic_DNA"/>
</dbReference>
<evidence type="ECO:0008006" key="5">
    <source>
        <dbReference type="Google" id="ProtNLM"/>
    </source>
</evidence>
<dbReference type="Proteomes" id="UP000092382">
    <property type="component" value="Unassembled WGS sequence"/>
</dbReference>
<dbReference type="Gene3D" id="3.10.620.30">
    <property type="match status" value="1"/>
</dbReference>
<evidence type="ECO:0000313" key="3">
    <source>
        <dbReference type="EMBL" id="OBQ16710.1"/>
    </source>
</evidence>
<comment type="caution">
    <text evidence="3">The sequence shown here is derived from an EMBL/GenBank/DDBJ whole genome shotgun (WGS) entry which is preliminary data.</text>
</comment>
<gene>
    <name evidence="3" type="ORF">AN481_19235</name>
</gene>
<feature type="non-terminal residue" evidence="3">
    <location>
        <position position="1"/>
    </location>
</feature>